<reference evidence="1" key="3">
    <citation type="submission" date="2016-10" db="EMBL/GenBank/DDBJ databases">
        <authorList>
            <person name="de Groot N.N."/>
        </authorList>
    </citation>
    <scope>NUCLEOTIDE SEQUENCE [LARGE SCALE GENOMIC DNA]</scope>
    <source>
        <strain evidence="1">CCBAU85039</strain>
    </source>
</reference>
<dbReference type="Proteomes" id="UP000183063">
    <property type="component" value="Unassembled WGS sequence"/>
</dbReference>
<proteinExistence type="predicted"/>
<dbReference type="EMBL" id="FOCV01000023">
    <property type="protein sequence ID" value="SEO74328.1"/>
    <property type="molecule type" value="Genomic_DNA"/>
</dbReference>
<evidence type="ECO:0000313" key="3">
    <source>
        <dbReference type="Proteomes" id="UP000183063"/>
    </source>
</evidence>
<dbReference type="OrthoDB" id="8278685at2"/>
<evidence type="ECO:0000313" key="2">
    <source>
        <dbReference type="EMBL" id="SEO74328.1"/>
    </source>
</evidence>
<dbReference type="EMBL" id="FNXB01000029">
    <property type="protein sequence ID" value="SEI10187.1"/>
    <property type="molecule type" value="Genomic_DNA"/>
</dbReference>
<protein>
    <submittedName>
        <fullName evidence="1">Uncharacterized protein</fullName>
    </submittedName>
</protein>
<gene>
    <name evidence="1" type="ORF">RTCCBAU85039_4519</name>
    <name evidence="2" type="ORF">SAMN05216228_1023105</name>
</gene>
<sequence length="61" mass="7004">MQQVELEGADSIMATRVWSVPEFCARHRLDNNEEARLIVLFGPFATAAELMHNMTRAPKFR</sequence>
<organism evidence="1 3">
    <name type="scientific">Rhizobium tibeticum</name>
    <dbReference type="NCBI Taxonomy" id="501024"/>
    <lineage>
        <taxon>Bacteria</taxon>
        <taxon>Pseudomonadati</taxon>
        <taxon>Pseudomonadota</taxon>
        <taxon>Alphaproteobacteria</taxon>
        <taxon>Hyphomicrobiales</taxon>
        <taxon>Rhizobiaceae</taxon>
        <taxon>Rhizobium/Agrobacterium group</taxon>
        <taxon>Rhizobium</taxon>
    </lineage>
</organism>
<reference evidence="3" key="1">
    <citation type="submission" date="2016-10" db="EMBL/GenBank/DDBJ databases">
        <authorList>
            <person name="Wibberg D."/>
        </authorList>
    </citation>
    <scope>NUCLEOTIDE SEQUENCE [LARGE SCALE GENOMIC DNA]</scope>
</reference>
<accession>A0A1H8S7P6</accession>
<dbReference type="Proteomes" id="UP000198939">
    <property type="component" value="Unassembled WGS sequence"/>
</dbReference>
<name>A0A1H8S7P6_9HYPH</name>
<reference evidence="2 4" key="2">
    <citation type="submission" date="2016-10" db="EMBL/GenBank/DDBJ databases">
        <authorList>
            <person name="Varghese N."/>
            <person name="Submissions S."/>
        </authorList>
    </citation>
    <scope>NUCLEOTIDE SEQUENCE [LARGE SCALE GENOMIC DNA]</scope>
    <source>
        <strain evidence="2 4">CGMCC 1.7071</strain>
    </source>
</reference>
<evidence type="ECO:0000313" key="1">
    <source>
        <dbReference type="EMBL" id="SEI10187.1"/>
    </source>
</evidence>
<dbReference type="RefSeq" id="WP_072378711.1">
    <property type="nucleotide sequence ID" value="NZ_FNXB01000029.1"/>
</dbReference>
<evidence type="ECO:0000313" key="4">
    <source>
        <dbReference type="Proteomes" id="UP000198939"/>
    </source>
</evidence>
<dbReference type="AlphaFoldDB" id="A0A1H8S7P6"/>
<keyword evidence="4" id="KW-1185">Reference proteome</keyword>